<name>A0A8K0S3I4_9HYPO</name>
<organism evidence="1 2">
    <name type="scientific">Fusarium tricinctum</name>
    <dbReference type="NCBI Taxonomy" id="61284"/>
    <lineage>
        <taxon>Eukaryota</taxon>
        <taxon>Fungi</taxon>
        <taxon>Dikarya</taxon>
        <taxon>Ascomycota</taxon>
        <taxon>Pezizomycotina</taxon>
        <taxon>Sordariomycetes</taxon>
        <taxon>Hypocreomycetidae</taxon>
        <taxon>Hypocreales</taxon>
        <taxon>Nectriaceae</taxon>
        <taxon>Fusarium</taxon>
        <taxon>Fusarium tricinctum species complex</taxon>
    </lineage>
</organism>
<evidence type="ECO:0000313" key="1">
    <source>
        <dbReference type="EMBL" id="KAH7252567.1"/>
    </source>
</evidence>
<dbReference type="Proteomes" id="UP000813427">
    <property type="component" value="Unassembled WGS sequence"/>
</dbReference>
<dbReference type="EMBL" id="JAGPXF010000003">
    <property type="protein sequence ID" value="KAH7252567.1"/>
    <property type="molecule type" value="Genomic_DNA"/>
</dbReference>
<keyword evidence="2" id="KW-1185">Reference proteome</keyword>
<comment type="caution">
    <text evidence="1">The sequence shown here is derived from an EMBL/GenBank/DDBJ whole genome shotgun (WGS) entry which is preliminary data.</text>
</comment>
<reference evidence="1" key="1">
    <citation type="journal article" date="2021" name="Nat. Commun.">
        <title>Genetic determinants of endophytism in the Arabidopsis root mycobiome.</title>
        <authorList>
            <person name="Mesny F."/>
            <person name="Miyauchi S."/>
            <person name="Thiergart T."/>
            <person name="Pickel B."/>
            <person name="Atanasova L."/>
            <person name="Karlsson M."/>
            <person name="Huettel B."/>
            <person name="Barry K.W."/>
            <person name="Haridas S."/>
            <person name="Chen C."/>
            <person name="Bauer D."/>
            <person name="Andreopoulos W."/>
            <person name="Pangilinan J."/>
            <person name="LaButti K."/>
            <person name="Riley R."/>
            <person name="Lipzen A."/>
            <person name="Clum A."/>
            <person name="Drula E."/>
            <person name="Henrissat B."/>
            <person name="Kohler A."/>
            <person name="Grigoriev I.V."/>
            <person name="Martin F.M."/>
            <person name="Hacquard S."/>
        </authorList>
    </citation>
    <scope>NUCLEOTIDE SEQUENCE</scope>
    <source>
        <strain evidence="1">MPI-SDFR-AT-0068</strain>
    </source>
</reference>
<evidence type="ECO:0000313" key="2">
    <source>
        <dbReference type="Proteomes" id="UP000813427"/>
    </source>
</evidence>
<gene>
    <name evidence="1" type="ORF">BKA59DRAFT_164910</name>
</gene>
<dbReference type="AlphaFoldDB" id="A0A8K0S3I4"/>
<protein>
    <submittedName>
        <fullName evidence="1">Uncharacterized protein</fullName>
    </submittedName>
</protein>
<accession>A0A8K0S3I4</accession>
<sequence length="70" mass="8087">MVMALRIILSMRWQLMGLFSSYFVCQACPCLVAFLDRVGVHWYRDRALLFCDSARGPPLVLDPGFKIVYE</sequence>
<proteinExistence type="predicted"/>